<proteinExistence type="predicted"/>
<evidence type="ECO:0000313" key="1">
    <source>
        <dbReference type="EMBL" id="MFC0261379.1"/>
    </source>
</evidence>
<protein>
    <submittedName>
        <fullName evidence="1">Uncharacterized protein</fullName>
    </submittedName>
</protein>
<comment type="caution">
    <text evidence="1">The sequence shown here is derived from an EMBL/GenBank/DDBJ whole genome shotgun (WGS) entry which is preliminary data.</text>
</comment>
<name>A0ABV6FND9_9BACT</name>
<organism evidence="1 2">
    <name type="scientific">Fontibacter flavus</name>
    <dbReference type="NCBI Taxonomy" id="654838"/>
    <lineage>
        <taxon>Bacteria</taxon>
        <taxon>Pseudomonadati</taxon>
        <taxon>Bacteroidota</taxon>
        <taxon>Cytophagia</taxon>
        <taxon>Cytophagales</taxon>
        <taxon>Cyclobacteriaceae</taxon>
        <taxon>Fontibacter</taxon>
    </lineage>
</organism>
<dbReference type="Proteomes" id="UP001589797">
    <property type="component" value="Unassembled WGS sequence"/>
</dbReference>
<dbReference type="RefSeq" id="WP_377064166.1">
    <property type="nucleotide sequence ID" value="NZ_JBHLWI010000003.1"/>
</dbReference>
<keyword evidence="2" id="KW-1185">Reference proteome</keyword>
<accession>A0ABV6FND9</accession>
<dbReference type="EMBL" id="JBHLWI010000003">
    <property type="protein sequence ID" value="MFC0261379.1"/>
    <property type="molecule type" value="Genomic_DNA"/>
</dbReference>
<evidence type="ECO:0000313" key="2">
    <source>
        <dbReference type="Proteomes" id="UP001589797"/>
    </source>
</evidence>
<sequence length="92" mass="11002">MKKPKYGMPTPSTRKEFEQNISLLYEDMLRVFDSKDDDLIQNKVWSTGQHLKKVKLLPNGRLHLNTIDERIRLQSNMMDWFKRIPPLSQKDE</sequence>
<gene>
    <name evidence="1" type="ORF">ACFFIP_01705</name>
</gene>
<reference evidence="1 2" key="1">
    <citation type="submission" date="2024-09" db="EMBL/GenBank/DDBJ databases">
        <authorList>
            <person name="Sun Q."/>
            <person name="Mori K."/>
        </authorList>
    </citation>
    <scope>NUCLEOTIDE SEQUENCE [LARGE SCALE GENOMIC DNA]</scope>
    <source>
        <strain evidence="1 2">CCM 7650</strain>
    </source>
</reference>